<comment type="caution">
    <text evidence="4">The sequence shown here is derived from an EMBL/GenBank/DDBJ whole genome shotgun (WGS) entry which is preliminary data.</text>
</comment>
<dbReference type="Pfam" id="PF01382">
    <property type="entry name" value="Avidin"/>
    <property type="match status" value="1"/>
</dbReference>
<evidence type="ECO:0000256" key="3">
    <source>
        <dbReference type="ARBA" id="ARBA00022729"/>
    </source>
</evidence>
<evidence type="ECO:0008006" key="6">
    <source>
        <dbReference type="Google" id="ProtNLM"/>
    </source>
</evidence>
<evidence type="ECO:0000256" key="2">
    <source>
        <dbReference type="ARBA" id="ARBA00022525"/>
    </source>
</evidence>
<evidence type="ECO:0000256" key="1">
    <source>
        <dbReference type="ARBA" id="ARBA00004613"/>
    </source>
</evidence>
<name>A0A2W5N2L4_9BACT</name>
<dbReference type="SUPFAM" id="SSF50876">
    <property type="entry name" value="Avidin/streptavidin"/>
    <property type="match status" value="1"/>
</dbReference>
<evidence type="ECO:0000313" key="5">
    <source>
        <dbReference type="Proteomes" id="UP000249417"/>
    </source>
</evidence>
<gene>
    <name evidence="4" type="ORF">DI551_04790</name>
</gene>
<dbReference type="Proteomes" id="UP000249417">
    <property type="component" value="Unassembled WGS sequence"/>
</dbReference>
<protein>
    <recommendedName>
        <fullName evidence="6">Avidin</fullName>
    </recommendedName>
</protein>
<proteinExistence type="predicted"/>
<sequence length="132" mass="14913">MALPPAGKEKGIRSGIWRGQIGSTFHLTVDGNKVSGTFQTIHGQPDFSEVFDVTGFTDGELIGFTVLWKGHDSVTSWSGRYCIDERGEHIRSMWHLCRKYVDKEKTQPTEEWNCVLSNISQLYYAGELEQGQ</sequence>
<dbReference type="PROSITE" id="PS51326">
    <property type="entry name" value="AVIDIN_2"/>
    <property type="match status" value="1"/>
</dbReference>
<dbReference type="InterPro" id="IPR005468">
    <property type="entry name" value="Avidin/str"/>
</dbReference>
<dbReference type="InterPro" id="IPR036896">
    <property type="entry name" value="Avidin-like_sf"/>
</dbReference>
<organism evidence="4 5">
    <name type="scientific">Micavibrio aeruginosavorus</name>
    <dbReference type="NCBI Taxonomy" id="349221"/>
    <lineage>
        <taxon>Bacteria</taxon>
        <taxon>Pseudomonadati</taxon>
        <taxon>Bdellovibrionota</taxon>
        <taxon>Bdellovibrionia</taxon>
        <taxon>Bdellovibrionales</taxon>
        <taxon>Pseudobdellovibrionaceae</taxon>
        <taxon>Micavibrio</taxon>
    </lineage>
</organism>
<dbReference type="GO" id="GO:0005576">
    <property type="term" value="C:extracellular region"/>
    <property type="evidence" value="ECO:0007669"/>
    <property type="project" value="UniProtKB-SubCell"/>
</dbReference>
<comment type="subcellular location">
    <subcellularLocation>
        <location evidence="1">Secreted</location>
    </subcellularLocation>
</comment>
<dbReference type="EMBL" id="QFQB01000024">
    <property type="protein sequence ID" value="PZQ46629.1"/>
    <property type="molecule type" value="Genomic_DNA"/>
</dbReference>
<dbReference type="Gene3D" id="2.40.128.30">
    <property type="entry name" value="Avidin-like"/>
    <property type="match status" value="1"/>
</dbReference>
<dbReference type="GO" id="GO:0009374">
    <property type="term" value="F:biotin binding"/>
    <property type="evidence" value="ECO:0007669"/>
    <property type="project" value="InterPro"/>
</dbReference>
<keyword evidence="2" id="KW-0964">Secreted</keyword>
<dbReference type="AlphaFoldDB" id="A0A2W5N2L4"/>
<evidence type="ECO:0000313" key="4">
    <source>
        <dbReference type="EMBL" id="PZQ46629.1"/>
    </source>
</evidence>
<keyword evidence="3" id="KW-0732">Signal</keyword>
<accession>A0A2W5N2L4</accession>
<reference evidence="4 5" key="1">
    <citation type="submission" date="2017-08" db="EMBL/GenBank/DDBJ databases">
        <title>Infants hospitalized years apart are colonized by the same room-sourced microbial strains.</title>
        <authorList>
            <person name="Brooks B."/>
            <person name="Olm M.R."/>
            <person name="Firek B.A."/>
            <person name="Baker R."/>
            <person name="Thomas B.C."/>
            <person name="Morowitz M.J."/>
            <person name="Banfield J.F."/>
        </authorList>
    </citation>
    <scope>NUCLEOTIDE SEQUENCE [LARGE SCALE GENOMIC DNA]</scope>
    <source>
        <strain evidence="4">S2_005_002_R2_29</strain>
    </source>
</reference>